<dbReference type="CDD" id="cd11386">
    <property type="entry name" value="MCP_signal"/>
    <property type="match status" value="1"/>
</dbReference>
<organism evidence="10 11">
    <name type="scientific">Bermanella marisrubri</name>
    <dbReference type="NCBI Taxonomy" id="207949"/>
    <lineage>
        <taxon>Bacteria</taxon>
        <taxon>Pseudomonadati</taxon>
        <taxon>Pseudomonadota</taxon>
        <taxon>Gammaproteobacteria</taxon>
        <taxon>Oceanospirillales</taxon>
        <taxon>Oceanospirillaceae</taxon>
        <taxon>Bermanella</taxon>
    </lineage>
</organism>
<feature type="region of interest" description="Disordered" evidence="6">
    <location>
        <begin position="323"/>
        <end position="352"/>
    </location>
</feature>
<gene>
    <name evidence="10" type="ORF">RED65_14027</name>
</gene>
<accession>Q1N0Y9</accession>
<dbReference type="EMBL" id="AAQH01000012">
    <property type="protein sequence ID" value="EAT11885.1"/>
    <property type="molecule type" value="Genomic_DNA"/>
</dbReference>
<evidence type="ECO:0000256" key="6">
    <source>
        <dbReference type="SAM" id="MobiDB-lite"/>
    </source>
</evidence>
<dbReference type="GO" id="GO:0016020">
    <property type="term" value="C:membrane"/>
    <property type="evidence" value="ECO:0007669"/>
    <property type="project" value="UniProtKB-SubCell"/>
</dbReference>
<dbReference type="STRING" id="207949.RED65_14027"/>
<feature type="compositionally biased region" description="Low complexity" evidence="6">
    <location>
        <begin position="326"/>
        <end position="337"/>
    </location>
</feature>
<dbReference type="GO" id="GO:0006935">
    <property type="term" value="P:chemotaxis"/>
    <property type="evidence" value="ECO:0007669"/>
    <property type="project" value="UniProtKB-ARBA"/>
</dbReference>
<proteinExistence type="inferred from homology"/>
<feature type="coiled-coil region" evidence="5">
    <location>
        <begin position="357"/>
        <end position="384"/>
    </location>
</feature>
<keyword evidence="11" id="KW-1185">Reference proteome</keyword>
<dbReference type="InterPro" id="IPR004089">
    <property type="entry name" value="MCPsignal_dom"/>
</dbReference>
<evidence type="ECO:0000256" key="2">
    <source>
        <dbReference type="ARBA" id="ARBA00023224"/>
    </source>
</evidence>
<keyword evidence="7" id="KW-0472">Membrane</keyword>
<feature type="transmembrane region" description="Helical" evidence="7">
    <location>
        <begin position="25"/>
        <end position="44"/>
    </location>
</feature>
<evidence type="ECO:0000256" key="4">
    <source>
        <dbReference type="PROSITE-ProRule" id="PRU00284"/>
    </source>
</evidence>
<feature type="transmembrane region" description="Helical" evidence="7">
    <location>
        <begin position="195"/>
        <end position="218"/>
    </location>
</feature>
<comment type="caution">
    <text evidence="10">The sequence shown here is derived from an EMBL/GenBank/DDBJ whole genome shotgun (WGS) entry which is preliminary data.</text>
</comment>
<dbReference type="GO" id="GO:0007165">
    <property type="term" value="P:signal transduction"/>
    <property type="evidence" value="ECO:0007669"/>
    <property type="project" value="UniProtKB-KW"/>
</dbReference>
<dbReference type="Pfam" id="PF00015">
    <property type="entry name" value="MCPsignal"/>
    <property type="match status" value="1"/>
</dbReference>
<dbReference type="FunFam" id="1.10.287.950:FF:000001">
    <property type="entry name" value="Methyl-accepting chemotaxis sensory transducer"/>
    <property type="match status" value="1"/>
</dbReference>
<dbReference type="SMART" id="SM00304">
    <property type="entry name" value="HAMP"/>
    <property type="match status" value="1"/>
</dbReference>
<comment type="similarity">
    <text evidence="3">Belongs to the methyl-accepting chemotaxis (MCP) protein family.</text>
</comment>
<dbReference type="SMART" id="SM00283">
    <property type="entry name" value="MA"/>
    <property type="match status" value="1"/>
</dbReference>
<evidence type="ECO:0000313" key="11">
    <source>
        <dbReference type="Proteomes" id="UP000004263"/>
    </source>
</evidence>
<evidence type="ECO:0000259" key="8">
    <source>
        <dbReference type="PROSITE" id="PS50111"/>
    </source>
</evidence>
<keyword evidence="7" id="KW-1133">Transmembrane helix</keyword>
<evidence type="ECO:0000313" key="10">
    <source>
        <dbReference type="EMBL" id="EAT11885.1"/>
    </source>
</evidence>
<dbReference type="InterPro" id="IPR003660">
    <property type="entry name" value="HAMP_dom"/>
</dbReference>
<evidence type="ECO:0000256" key="1">
    <source>
        <dbReference type="ARBA" id="ARBA00004370"/>
    </source>
</evidence>
<feature type="domain" description="Methyl-accepting transducer" evidence="8">
    <location>
        <begin position="279"/>
        <end position="515"/>
    </location>
</feature>
<evidence type="ECO:0000256" key="7">
    <source>
        <dbReference type="SAM" id="Phobius"/>
    </source>
</evidence>
<dbReference type="PROSITE" id="PS50111">
    <property type="entry name" value="CHEMOTAXIS_TRANSDUC_2"/>
    <property type="match status" value="1"/>
</dbReference>
<dbReference type="PANTHER" id="PTHR32089">
    <property type="entry name" value="METHYL-ACCEPTING CHEMOTAXIS PROTEIN MCPB"/>
    <property type="match status" value="1"/>
</dbReference>
<protein>
    <submittedName>
        <fullName evidence="10">Methyl-accepting chemotaxis protein</fullName>
    </submittedName>
</protein>
<dbReference type="AlphaFoldDB" id="Q1N0Y9"/>
<name>Q1N0Y9_9GAMM</name>
<sequence length="551" mass="60222">MGLFFHDDSWMTQMGFGRVSLKYKILSVALIGALGFCSYLAYTWKATQSNDERLSLIQSVNFPTLDNVGKAWLELFSARTNMQTAISEGNAELVKEANKHQQNLNIYLDEIAKLDPQYKEKIETLKTDLEMYMKSARSLTLGLIDGSLALSEMGKKAQIMHQQYNTFTQDLKDFRQQALDDFASRLDNAKSEGQLALATGVTIGLVIIAIVFLTGFAISRIVTTNINRIIKELDGMATGKGDLTIRLHTTAKDEVGLLVEKFNAFVTHLQLMIKVLANLSLGVTDRSGEVAKNAEHTQSGIMSQQQEIHMVATAITQMAQTANEVSSSAGEASTATEKANEHSETGKQAVTDNITSIGQLAEEIEEARSVIEGLSNEVQKIANASQDINAIAEQTNLLALNAAIEAARAGEQGRGFAVVADEVRTLAARTGQSTSDIQSIIERLLKSAQQAVDVMERNHERASDSVTRARKTADTLQEIIDSVATITEMNLVVASSAEEQSSVAEEVSKNIERINEFSEQTVNDAKSTSKVTMSLSEQANQLKDIVNEFKV</sequence>
<dbReference type="Gene3D" id="1.10.287.950">
    <property type="entry name" value="Methyl-accepting chemotaxis protein"/>
    <property type="match status" value="1"/>
</dbReference>
<dbReference type="SUPFAM" id="SSF58104">
    <property type="entry name" value="Methyl-accepting chemotaxis protein (MCP) signaling domain"/>
    <property type="match status" value="1"/>
</dbReference>
<dbReference type="Proteomes" id="UP000004263">
    <property type="component" value="Unassembled WGS sequence"/>
</dbReference>
<comment type="subcellular location">
    <subcellularLocation>
        <location evidence="1">Membrane</location>
    </subcellularLocation>
</comment>
<evidence type="ECO:0000259" key="9">
    <source>
        <dbReference type="PROSITE" id="PS50885"/>
    </source>
</evidence>
<keyword evidence="2 4" id="KW-0807">Transducer</keyword>
<evidence type="ECO:0000256" key="5">
    <source>
        <dbReference type="SAM" id="Coils"/>
    </source>
</evidence>
<keyword evidence="7" id="KW-0812">Transmembrane</keyword>
<evidence type="ECO:0000256" key="3">
    <source>
        <dbReference type="ARBA" id="ARBA00029447"/>
    </source>
</evidence>
<dbReference type="PROSITE" id="PS50885">
    <property type="entry name" value="HAMP"/>
    <property type="match status" value="1"/>
</dbReference>
<dbReference type="Pfam" id="PF00672">
    <property type="entry name" value="HAMP"/>
    <property type="match status" value="1"/>
</dbReference>
<dbReference type="CDD" id="cd06225">
    <property type="entry name" value="HAMP"/>
    <property type="match status" value="1"/>
</dbReference>
<keyword evidence="5" id="KW-0175">Coiled coil</keyword>
<dbReference type="OrthoDB" id="6376221at2"/>
<dbReference type="HOGENOM" id="CLU_000445_107_27_6"/>
<reference evidence="10 11" key="1">
    <citation type="submission" date="2006-03" db="EMBL/GenBank/DDBJ databases">
        <authorList>
            <person name="Pinhassi J."/>
            <person name="Pedros-Alio C."/>
            <person name="Ferriera S."/>
            <person name="Johnson J."/>
            <person name="Kravitz S."/>
            <person name="Halpern A."/>
            <person name="Remington K."/>
            <person name="Beeson K."/>
            <person name="Tran B."/>
            <person name="Rogers Y.-H."/>
            <person name="Friedman R."/>
            <person name="Venter J.C."/>
        </authorList>
    </citation>
    <scope>NUCLEOTIDE SEQUENCE [LARGE SCALE GENOMIC DNA]</scope>
    <source>
        <strain evidence="10 11">RED65</strain>
    </source>
</reference>
<dbReference type="PANTHER" id="PTHR32089:SF120">
    <property type="entry name" value="METHYL-ACCEPTING CHEMOTAXIS PROTEIN TLPQ"/>
    <property type="match status" value="1"/>
</dbReference>
<feature type="domain" description="HAMP" evidence="9">
    <location>
        <begin position="220"/>
        <end position="274"/>
    </location>
</feature>